<comment type="caution">
    <text evidence="2">The sequence shown here is derived from an EMBL/GenBank/DDBJ whole genome shotgun (WGS) entry which is preliminary data.</text>
</comment>
<keyword evidence="1" id="KW-1133">Transmembrane helix</keyword>
<dbReference type="RefSeq" id="WP_106113178.1">
    <property type="nucleotide sequence ID" value="NZ_PVSR01000007.1"/>
</dbReference>
<evidence type="ECO:0000313" key="3">
    <source>
        <dbReference type="Proteomes" id="UP000239352"/>
    </source>
</evidence>
<keyword evidence="3" id="KW-1185">Reference proteome</keyword>
<evidence type="ECO:0000313" key="2">
    <source>
        <dbReference type="EMBL" id="PRW63994.1"/>
    </source>
</evidence>
<dbReference type="EMBL" id="PVSR01000007">
    <property type="protein sequence ID" value="PRW63994.1"/>
    <property type="molecule type" value="Genomic_DNA"/>
</dbReference>
<keyword evidence="1" id="KW-0812">Transmembrane</keyword>
<feature type="transmembrane region" description="Helical" evidence="1">
    <location>
        <begin position="145"/>
        <end position="171"/>
    </location>
</feature>
<proteinExistence type="predicted"/>
<protein>
    <recommendedName>
        <fullName evidence="4">Transmembrane protein</fullName>
    </recommendedName>
</protein>
<dbReference type="Proteomes" id="UP000239352">
    <property type="component" value="Unassembled WGS sequence"/>
</dbReference>
<name>A0A2T0GY19_ACTMO</name>
<keyword evidence="1" id="KW-0472">Membrane</keyword>
<evidence type="ECO:0000256" key="1">
    <source>
        <dbReference type="SAM" id="Phobius"/>
    </source>
</evidence>
<dbReference type="AlphaFoldDB" id="A0A2T0GY19"/>
<dbReference type="InterPro" id="IPR039708">
    <property type="entry name" value="MT1774/Rv1733c-like"/>
</dbReference>
<dbReference type="PANTHER" id="PTHR42305">
    <property type="entry name" value="MEMBRANE PROTEIN RV1733C-RELATED"/>
    <property type="match status" value="1"/>
</dbReference>
<organism evidence="2 3">
    <name type="scientific">Actinopolyspora mortivallis</name>
    <dbReference type="NCBI Taxonomy" id="33906"/>
    <lineage>
        <taxon>Bacteria</taxon>
        <taxon>Bacillati</taxon>
        <taxon>Actinomycetota</taxon>
        <taxon>Actinomycetes</taxon>
        <taxon>Actinopolysporales</taxon>
        <taxon>Actinopolysporaceae</taxon>
        <taxon>Actinopolyspora</taxon>
    </lineage>
</organism>
<evidence type="ECO:0008006" key="4">
    <source>
        <dbReference type="Google" id="ProtNLM"/>
    </source>
</evidence>
<gene>
    <name evidence="2" type="ORF">CEP50_07315</name>
</gene>
<dbReference type="STRING" id="1050202.GCA_000384035_01583"/>
<feature type="transmembrane region" description="Helical" evidence="1">
    <location>
        <begin position="29"/>
        <end position="49"/>
    </location>
</feature>
<sequence>MGESVLRVVRLLRPGANPLARVSDRVEGVLLVLVMLLPVLSLPVSLVIGSQTYAEQLRLARHQENTRTPVTAVLTEDAVSTVPRARGSTMTEAPASWRSPDGRVRTGTVAVRAGARKWESVRIWIDAEGRKVTAPLTESAAFREASAAVLSCWLAVLFGSTAVFWGTRWVLDRLRWRAWEREWNSYGRLWGGFHGSGSGET</sequence>
<dbReference type="PANTHER" id="PTHR42305:SF1">
    <property type="entry name" value="MEMBRANE PROTEIN RV1733C-RELATED"/>
    <property type="match status" value="1"/>
</dbReference>
<reference evidence="2 3" key="1">
    <citation type="submission" date="2018-03" db="EMBL/GenBank/DDBJ databases">
        <title>Actinopolyspora mortivallis from Sahara, screening for active biomolecules.</title>
        <authorList>
            <person name="Selama O."/>
            <person name="Wellington E.M.H."/>
            <person name="Hacene H."/>
        </authorList>
    </citation>
    <scope>NUCLEOTIDE SEQUENCE [LARGE SCALE GENOMIC DNA]</scope>
    <source>
        <strain evidence="2 3">M5A</strain>
    </source>
</reference>
<accession>A0A2T0GY19</accession>
<dbReference type="InParanoid" id="A0A2T0GY19"/>